<sequence>MFDNSRAKAELEAEITDASDVEYTFNEVPEWCSVAIEALEKLVHYAPWMHNV</sequence>
<name>A0A0N0X855_PSESX</name>
<comment type="caution">
    <text evidence="1">The sequence shown here is derived from an EMBL/GenBank/DDBJ whole genome shotgun (WGS) entry which is preliminary data.</text>
</comment>
<accession>A0A0N0X855</accession>
<dbReference type="AlphaFoldDB" id="A0A0N0X855"/>
<evidence type="ECO:0000313" key="1">
    <source>
        <dbReference type="EMBL" id="KPC25806.1"/>
    </source>
</evidence>
<dbReference type="EMBL" id="LGLN01000077">
    <property type="protein sequence ID" value="KPC25806.1"/>
    <property type="molecule type" value="Genomic_DNA"/>
</dbReference>
<protein>
    <submittedName>
        <fullName evidence="1">Uncharacterized protein</fullName>
    </submittedName>
</protein>
<reference evidence="1 2" key="2">
    <citation type="submission" date="2015-10" db="EMBL/GenBank/DDBJ databases">
        <title>Comparative genomics and high-throughput reverse genetic screens identify a new phytobacterial MAMP and an Arabidopsis receptor required for immune elicitation.</title>
        <authorList>
            <person name="Mott G.A."/>
            <person name="Thakur S."/>
            <person name="Wang P.W."/>
            <person name="Desveaux D."/>
            <person name="Guttman D.S."/>
        </authorList>
    </citation>
    <scope>NUCLEOTIDE SEQUENCE [LARGE SCALE GENOMIC DNA]</scope>
    <source>
        <strain evidence="1 2">0788_9</strain>
    </source>
</reference>
<proteinExistence type="predicted"/>
<gene>
    <name evidence="1" type="ORF">ABJ99_3204</name>
</gene>
<dbReference type="PATRIC" id="fig|81035.3.peg.3413"/>
<reference evidence="1 2" key="1">
    <citation type="submission" date="2015-07" db="EMBL/GenBank/DDBJ databases">
        <authorList>
            <person name="Noorani M."/>
        </authorList>
    </citation>
    <scope>NUCLEOTIDE SEQUENCE [LARGE SCALE GENOMIC DNA]</scope>
    <source>
        <strain evidence="1 2">0788_9</strain>
    </source>
</reference>
<dbReference type="Proteomes" id="UP000037891">
    <property type="component" value="Unassembled WGS sequence"/>
</dbReference>
<organism evidence="1 2">
    <name type="scientific">Pseudomonas syringae pv. cilantro</name>
    <dbReference type="NCBI Taxonomy" id="81035"/>
    <lineage>
        <taxon>Bacteria</taxon>
        <taxon>Pseudomonadati</taxon>
        <taxon>Pseudomonadota</taxon>
        <taxon>Gammaproteobacteria</taxon>
        <taxon>Pseudomonadales</taxon>
        <taxon>Pseudomonadaceae</taxon>
        <taxon>Pseudomonas</taxon>
        <taxon>Pseudomonas syringae</taxon>
    </lineage>
</organism>
<evidence type="ECO:0000313" key="2">
    <source>
        <dbReference type="Proteomes" id="UP000037891"/>
    </source>
</evidence>